<name>A0A2A6CHC3_PRIPA</name>
<gene>
    <name evidence="1" type="primary">WBGene00276462</name>
</gene>
<proteinExistence type="predicted"/>
<dbReference type="PANTHER" id="PTHR12121:SF37">
    <property type="entry name" value="2',5'-PHOSPHODIESTERASE 12"/>
    <property type="match status" value="1"/>
</dbReference>
<organism evidence="1 2">
    <name type="scientific">Pristionchus pacificus</name>
    <name type="common">Parasitic nematode worm</name>
    <dbReference type="NCBI Taxonomy" id="54126"/>
    <lineage>
        <taxon>Eukaryota</taxon>
        <taxon>Metazoa</taxon>
        <taxon>Ecdysozoa</taxon>
        <taxon>Nematoda</taxon>
        <taxon>Chromadorea</taxon>
        <taxon>Rhabditida</taxon>
        <taxon>Rhabditina</taxon>
        <taxon>Diplogasteromorpha</taxon>
        <taxon>Diplogasteroidea</taxon>
        <taxon>Neodiplogasteridae</taxon>
        <taxon>Pristionchus</taxon>
    </lineage>
</organism>
<dbReference type="InterPro" id="IPR050410">
    <property type="entry name" value="CCR4/nocturin_mRNA_transcr"/>
</dbReference>
<reference evidence="1" key="2">
    <citation type="submission" date="2022-06" db="UniProtKB">
        <authorList>
            <consortium name="EnsemblMetazoa"/>
        </authorList>
    </citation>
    <scope>IDENTIFICATION</scope>
    <source>
        <strain evidence="1">PS312</strain>
    </source>
</reference>
<keyword evidence="2" id="KW-1185">Reference proteome</keyword>
<evidence type="ECO:0000313" key="1">
    <source>
        <dbReference type="EnsemblMetazoa" id="PPA38093.1"/>
    </source>
</evidence>
<dbReference type="InterPro" id="IPR036691">
    <property type="entry name" value="Endo/exonu/phosph_ase_sf"/>
</dbReference>
<reference evidence="2" key="1">
    <citation type="journal article" date="2008" name="Nat. Genet.">
        <title>The Pristionchus pacificus genome provides a unique perspective on nematode lifestyle and parasitism.</title>
        <authorList>
            <person name="Dieterich C."/>
            <person name="Clifton S.W."/>
            <person name="Schuster L.N."/>
            <person name="Chinwalla A."/>
            <person name="Delehaunty K."/>
            <person name="Dinkelacker I."/>
            <person name="Fulton L."/>
            <person name="Fulton R."/>
            <person name="Godfrey J."/>
            <person name="Minx P."/>
            <person name="Mitreva M."/>
            <person name="Roeseler W."/>
            <person name="Tian H."/>
            <person name="Witte H."/>
            <person name="Yang S.P."/>
            <person name="Wilson R.K."/>
            <person name="Sommer R.J."/>
        </authorList>
    </citation>
    <scope>NUCLEOTIDE SEQUENCE [LARGE SCALE GENOMIC DNA]</scope>
    <source>
        <strain evidence="2">PS312</strain>
    </source>
</reference>
<evidence type="ECO:0000313" key="2">
    <source>
        <dbReference type="Proteomes" id="UP000005239"/>
    </source>
</evidence>
<sequence>MRRRLVAALQRLLGPLTDCTPVATNPQPVNPSLTSSIDPPCDPFDIPYQKPRYVRVMPFCPEKTLFVYRAKESVTDSEKKKALKAKKEAGLELDDEISTIFRVQLDGFDYTVPTAAPDETPFAKAAELMSSKATDMLANRLAHADKKDRHARGRDSEADAVTHTPYGTTLRVRCNDFATDASRSLKETLLRERVLNLWTSQEGKDVAMYPYTIRWLQYPLESVTIPFCPREGFPLAAFVQPMNGALFCLFDSHYKEAASFAHGLRYCWFTMDKGTGKERMSMKDACLEWEWHGNRLRPQLKGAQFVCEGSTFTPTEEHVGEYIAVAVSCLPAVRATDDDVTSADSDAQSGPEKHWTVLGLSAEAVVSRSYGEELLAREKMRWAERDEKERKESGDMSRLRLVSYNLLAEQYINLSLPPAKWFYPYLEKKYQQPRYRYLLALKELDGYAADLYFLQEVDKKMAYQYLPALFKQRNYDFAFHRKGMQVREGSGIVWRAARFVRTGADRARWLTDLLVEAEENADIRELLSRATPETAKFFQTRPTIVHITQLSDLLTGDTVIVGNTHLHHDPKHEHYKKMLRCLAVSGVSTADDGRVGQQSLTQAFEEKNQSMRDGDPYCALYHLYIQALQTALVARELARCVREAAAELAEQRGDGDSEEPVRIRVLLGTDLNSTPDAAAVALLSGRTIAKDDAVWAADKEMGGMELRLPAELRGMVNLSGAPAYTNYTLHKGMDDEGGLESTIVDYALHKGMDDEGGLQVRKGSALEQVGYCIQSMIRLQQKGFAGCIDYIWACGVETIAVAPQPSVKEIERHTALPSPRAPSDHLAVVLSAKYST</sequence>
<dbReference type="Proteomes" id="UP000005239">
    <property type="component" value="Unassembled WGS sequence"/>
</dbReference>
<protein>
    <submittedName>
        <fullName evidence="1">Pde-12</fullName>
    </submittedName>
</protein>
<dbReference type="Gene3D" id="3.60.10.10">
    <property type="entry name" value="Endonuclease/exonuclease/phosphatase"/>
    <property type="match status" value="1"/>
</dbReference>
<dbReference type="AlphaFoldDB" id="A0A2A6CHC3"/>
<accession>A0A2A6CHC3</accession>
<accession>A0A8R1YSD5</accession>
<dbReference type="GO" id="GO:0000288">
    <property type="term" value="P:nuclear-transcribed mRNA catabolic process, deadenylation-dependent decay"/>
    <property type="evidence" value="ECO:0000318"/>
    <property type="project" value="GO_Central"/>
</dbReference>
<dbReference type="SUPFAM" id="SSF56219">
    <property type="entry name" value="DNase I-like"/>
    <property type="match status" value="1"/>
</dbReference>
<dbReference type="GO" id="GO:0005739">
    <property type="term" value="C:mitochondrion"/>
    <property type="evidence" value="ECO:0000318"/>
    <property type="project" value="GO_Central"/>
</dbReference>
<dbReference type="PANTHER" id="PTHR12121">
    <property type="entry name" value="CARBON CATABOLITE REPRESSOR PROTEIN 4"/>
    <property type="match status" value="1"/>
</dbReference>
<dbReference type="EnsemblMetazoa" id="PPA38093.1">
    <property type="protein sequence ID" value="PPA38093.1"/>
    <property type="gene ID" value="WBGene00276462"/>
</dbReference>
<dbReference type="OrthoDB" id="412787at2759"/>
<dbReference type="GO" id="GO:0000175">
    <property type="term" value="F:3'-5'-RNA exonuclease activity"/>
    <property type="evidence" value="ECO:0000318"/>
    <property type="project" value="GO_Central"/>
</dbReference>